<evidence type="ECO:0000313" key="2">
    <source>
        <dbReference type="EMBL" id="CAI9738899.1"/>
    </source>
</evidence>
<feature type="domain" description="Chaperone DnaJ C-terminal" evidence="1">
    <location>
        <begin position="33"/>
        <end position="93"/>
    </location>
</feature>
<keyword evidence="3" id="KW-1185">Reference proteome</keyword>
<protein>
    <submittedName>
        <fullName evidence="2">DnaJ homolog subfamily A member 1</fullName>
    </submittedName>
</protein>
<evidence type="ECO:0000313" key="3">
    <source>
        <dbReference type="Proteomes" id="UP001162480"/>
    </source>
</evidence>
<dbReference type="GO" id="GO:0051082">
    <property type="term" value="F:unfolded protein binding"/>
    <property type="evidence" value="ECO:0007669"/>
    <property type="project" value="InterPro"/>
</dbReference>
<dbReference type="Gene3D" id="2.60.260.20">
    <property type="entry name" value="Urease metallochaperone UreE, N-terminal domain"/>
    <property type="match status" value="1"/>
</dbReference>
<dbReference type="EMBL" id="OX597835">
    <property type="protein sequence ID" value="CAI9738899.1"/>
    <property type="molecule type" value="Genomic_DNA"/>
</dbReference>
<dbReference type="InterPro" id="IPR002939">
    <property type="entry name" value="DnaJ_C"/>
</dbReference>
<gene>
    <name evidence="2" type="ORF">OCTVUL_1B014157</name>
</gene>
<evidence type="ECO:0000259" key="1">
    <source>
        <dbReference type="Pfam" id="PF01556"/>
    </source>
</evidence>
<reference evidence="2" key="1">
    <citation type="submission" date="2023-08" db="EMBL/GenBank/DDBJ databases">
        <authorList>
            <person name="Alioto T."/>
            <person name="Alioto T."/>
            <person name="Gomez Garrido J."/>
        </authorList>
    </citation>
    <scope>NUCLEOTIDE SEQUENCE</scope>
</reference>
<accession>A0AA36BRR0</accession>
<dbReference type="InterPro" id="IPR008971">
    <property type="entry name" value="HSP40/DnaJ_pept-bd"/>
</dbReference>
<name>A0AA36BRR0_OCTVU</name>
<dbReference type="Pfam" id="PF01556">
    <property type="entry name" value="DnaJ_C"/>
    <property type="match status" value="1"/>
</dbReference>
<dbReference type="GO" id="GO:0006457">
    <property type="term" value="P:protein folding"/>
    <property type="evidence" value="ECO:0007669"/>
    <property type="project" value="InterPro"/>
</dbReference>
<dbReference type="SUPFAM" id="SSF49493">
    <property type="entry name" value="HSP40/DnaJ peptide-binding domain"/>
    <property type="match status" value="1"/>
</dbReference>
<dbReference type="AlphaFoldDB" id="A0AA36BRR0"/>
<organism evidence="2 3">
    <name type="scientific">Octopus vulgaris</name>
    <name type="common">Common octopus</name>
    <dbReference type="NCBI Taxonomy" id="6645"/>
    <lineage>
        <taxon>Eukaryota</taxon>
        <taxon>Metazoa</taxon>
        <taxon>Spiralia</taxon>
        <taxon>Lophotrochozoa</taxon>
        <taxon>Mollusca</taxon>
        <taxon>Cephalopoda</taxon>
        <taxon>Coleoidea</taxon>
        <taxon>Octopodiformes</taxon>
        <taxon>Octopoda</taxon>
        <taxon>Incirrata</taxon>
        <taxon>Octopodidae</taxon>
        <taxon>Octopus</taxon>
    </lineage>
</organism>
<dbReference type="Proteomes" id="UP001162480">
    <property type="component" value="Chromosome 22"/>
</dbReference>
<proteinExistence type="predicted"/>
<sequence length="137" mass="16289">MHKNYKDIILDVVGKREHAILNFTVEPAYGKTYQAKKILEVHIDKGLKDDQTFRFAGDGDRFPKMEARDVIIDLGEEDDELFRRNGTDLIPSELEKLLPERQFEKFDLNYWLMVEYYDGKKYVKIDLGLLVFYLKRH</sequence>